<dbReference type="InterPro" id="IPR012919">
    <property type="entry name" value="SUN_dom"/>
</dbReference>
<sequence length="865" mass="96378">MPSKRRSANVEAEETEDAIMRNGGDEINEDADNMNENGMNQEEQEVEEEEVEDDDDDSMENGMNQDDDNEEDENEDDDNDDDDKDKNETETEETTTTTGSPSPGRRRDMHLRSGKRKRARSKETTGLTPPELQKKARESKRSRLTPASSTVITNAGRSSRQQRQQSKAAPPQQQPPQKEQKEQNNIPQRQLDPTPAGKFAVNGTVMNSTTGTTPSSDASPAAVPDPRRISYAASAAKRPTAVPTEQQPTNKDQDKEGEQVDQLPPPLPPLQDATATANSDPVATTTFTVTQTTTKVVILATETDETDLVEEKEELLENHVKEEVDDDDDDTQFVLDIPDDGRYNGIIRLGWMIGLSLLFFVVWPTVVKVSDVLVPLDVSLVLPLPQPNEDVAVDSIISENKQAMEVERKQRKEAFVQSLDLVRKLDEMNNESNESLRNIYNHIQQTFQTLLKQQQDRENALRGQLQQLTEVQNLLKSENTNDAIHESIQSVMTTTSRVAGIPMLDTTPLVLWNIPEVDEGHCSSEADTVIVEEDALPELGTLVTLQLLGEKESDLLLRAEMSAEKFMTSRSIMGKVSHWVLQMIEKAIGQNTVAAAAINRIPDILQSTKELADDITAAVSHRKGDLSDALTEVDEVIEARLEVDQADTTGMIDYASLRNGAEILYGGKRGTSKSLIDYLPLYNRLMKQAGLRFYGFGPEIALTATYPTNALGQCWSFQPASLKEQLEERKLFQNEPGVPDDFKRGSLGTLTIRLPKPVYVSSVVIEHVARGRTDRPDSAVRHFRVVGYEDDAASTKAWYLGAFEYSLQKNGNNELLQEFEVATVAFGNEFPALQSISLAIDSNWGHDYTCLYRFRVHGEEEDAED</sequence>
<evidence type="ECO:0000256" key="4">
    <source>
        <dbReference type="ARBA" id="ARBA00023136"/>
    </source>
</evidence>
<proteinExistence type="predicted"/>
<evidence type="ECO:0000256" key="1">
    <source>
        <dbReference type="ARBA" id="ARBA00004370"/>
    </source>
</evidence>
<dbReference type="InterPro" id="IPR045119">
    <property type="entry name" value="SUN1-5"/>
</dbReference>
<feature type="domain" description="SUN" evidence="6">
    <location>
        <begin position="660"/>
        <end position="861"/>
    </location>
</feature>
<dbReference type="AlphaFoldDB" id="A0A9K3L5D5"/>
<protein>
    <submittedName>
        <fullName evidence="7">Sad1 / UNC-like protein</fullName>
    </submittedName>
</protein>
<keyword evidence="2" id="KW-0812">Transmembrane</keyword>
<dbReference type="OrthoDB" id="342281at2759"/>
<feature type="compositionally biased region" description="Polar residues" evidence="5">
    <location>
        <begin position="145"/>
        <end position="156"/>
    </location>
</feature>
<dbReference type="GO" id="GO:0043495">
    <property type="term" value="F:protein-membrane adaptor activity"/>
    <property type="evidence" value="ECO:0007669"/>
    <property type="project" value="TreeGrafter"/>
</dbReference>
<dbReference type="GO" id="GO:0005635">
    <property type="term" value="C:nuclear envelope"/>
    <property type="evidence" value="ECO:0007669"/>
    <property type="project" value="TreeGrafter"/>
</dbReference>
<dbReference type="PROSITE" id="PS51469">
    <property type="entry name" value="SUN"/>
    <property type="match status" value="1"/>
</dbReference>
<feature type="region of interest" description="Disordered" evidence="5">
    <location>
        <begin position="1"/>
        <end position="280"/>
    </location>
</feature>
<evidence type="ECO:0000256" key="2">
    <source>
        <dbReference type="ARBA" id="ARBA00022692"/>
    </source>
</evidence>
<comment type="subcellular location">
    <subcellularLocation>
        <location evidence="1">Membrane</location>
    </subcellularLocation>
</comment>
<evidence type="ECO:0000313" key="7">
    <source>
        <dbReference type="EMBL" id="KAG7355096.1"/>
    </source>
</evidence>
<evidence type="ECO:0000256" key="5">
    <source>
        <dbReference type="SAM" id="MobiDB-lite"/>
    </source>
</evidence>
<reference evidence="7" key="2">
    <citation type="submission" date="2021-04" db="EMBL/GenBank/DDBJ databases">
        <authorList>
            <person name="Podell S."/>
        </authorList>
    </citation>
    <scope>NUCLEOTIDE SEQUENCE</scope>
    <source>
        <strain evidence="7">Hildebrandi</strain>
    </source>
</reference>
<keyword evidence="8" id="KW-1185">Reference proteome</keyword>
<comment type="caution">
    <text evidence="7">The sequence shown here is derived from an EMBL/GenBank/DDBJ whole genome shotgun (WGS) entry which is preliminary data.</text>
</comment>
<feature type="compositionally biased region" description="Basic residues" evidence="5">
    <location>
        <begin position="107"/>
        <end position="120"/>
    </location>
</feature>
<feature type="compositionally biased region" description="Polar residues" evidence="5">
    <location>
        <begin position="204"/>
        <end position="218"/>
    </location>
</feature>
<dbReference type="Proteomes" id="UP000693970">
    <property type="component" value="Unassembled WGS sequence"/>
</dbReference>
<evidence type="ECO:0000256" key="3">
    <source>
        <dbReference type="ARBA" id="ARBA00022989"/>
    </source>
</evidence>
<dbReference type="GO" id="GO:0016020">
    <property type="term" value="C:membrane"/>
    <property type="evidence" value="ECO:0007669"/>
    <property type="project" value="UniProtKB-SubCell"/>
</dbReference>
<evidence type="ECO:0000313" key="8">
    <source>
        <dbReference type="Proteomes" id="UP000693970"/>
    </source>
</evidence>
<feature type="compositionally biased region" description="Low complexity" evidence="5">
    <location>
        <begin position="157"/>
        <end position="177"/>
    </location>
</feature>
<keyword evidence="4" id="KW-0472">Membrane</keyword>
<reference evidence="7" key="1">
    <citation type="journal article" date="2021" name="Sci. Rep.">
        <title>Diploid genomic architecture of Nitzschia inconspicua, an elite biomass production diatom.</title>
        <authorList>
            <person name="Oliver A."/>
            <person name="Podell S."/>
            <person name="Pinowska A."/>
            <person name="Traller J.C."/>
            <person name="Smith S.R."/>
            <person name="McClure R."/>
            <person name="Beliaev A."/>
            <person name="Bohutskyi P."/>
            <person name="Hill E.A."/>
            <person name="Rabines A."/>
            <person name="Zheng H."/>
            <person name="Allen L.Z."/>
            <person name="Kuo A."/>
            <person name="Grigoriev I.V."/>
            <person name="Allen A.E."/>
            <person name="Hazlebeck D."/>
            <person name="Allen E.E."/>
        </authorList>
    </citation>
    <scope>NUCLEOTIDE SEQUENCE</scope>
    <source>
        <strain evidence="7">Hildebrandi</strain>
    </source>
</reference>
<feature type="compositionally biased region" description="Basic and acidic residues" evidence="5">
    <location>
        <begin position="132"/>
        <end position="141"/>
    </location>
</feature>
<evidence type="ECO:0000259" key="6">
    <source>
        <dbReference type="PROSITE" id="PS51469"/>
    </source>
</evidence>
<name>A0A9K3L5D5_9STRA</name>
<feature type="compositionally biased region" description="Acidic residues" evidence="5">
    <location>
        <begin position="42"/>
        <end position="83"/>
    </location>
</feature>
<keyword evidence="3" id="KW-1133">Transmembrane helix</keyword>
<gene>
    <name evidence="7" type="ORF">IV203_004452</name>
</gene>
<dbReference type="PANTHER" id="PTHR12911:SF8">
    <property type="entry name" value="KLAROID PROTEIN-RELATED"/>
    <property type="match status" value="1"/>
</dbReference>
<dbReference type="EMBL" id="JAGRRH010000016">
    <property type="protein sequence ID" value="KAG7355096.1"/>
    <property type="molecule type" value="Genomic_DNA"/>
</dbReference>
<dbReference type="Pfam" id="PF07738">
    <property type="entry name" value="Sad1_UNC"/>
    <property type="match status" value="1"/>
</dbReference>
<accession>A0A9K3L5D5</accession>
<organism evidence="7 8">
    <name type="scientific">Nitzschia inconspicua</name>
    <dbReference type="NCBI Taxonomy" id="303405"/>
    <lineage>
        <taxon>Eukaryota</taxon>
        <taxon>Sar</taxon>
        <taxon>Stramenopiles</taxon>
        <taxon>Ochrophyta</taxon>
        <taxon>Bacillariophyta</taxon>
        <taxon>Bacillariophyceae</taxon>
        <taxon>Bacillariophycidae</taxon>
        <taxon>Bacillariales</taxon>
        <taxon>Bacillariaceae</taxon>
        <taxon>Nitzschia</taxon>
    </lineage>
</organism>
<dbReference type="PANTHER" id="PTHR12911">
    <property type="entry name" value="SAD1/UNC-84-LIKE PROTEIN-RELATED"/>
    <property type="match status" value="1"/>
</dbReference>